<feature type="transmembrane region" description="Helical" evidence="1">
    <location>
        <begin position="32"/>
        <end position="52"/>
    </location>
</feature>
<feature type="transmembrane region" description="Helical" evidence="1">
    <location>
        <begin position="6"/>
        <end position="25"/>
    </location>
</feature>
<gene>
    <name evidence="2" type="ORF">G4D63_06620</name>
</gene>
<evidence type="ECO:0000256" key="1">
    <source>
        <dbReference type="SAM" id="Phobius"/>
    </source>
</evidence>
<keyword evidence="1" id="KW-0812">Transmembrane</keyword>
<protein>
    <submittedName>
        <fullName evidence="2">Uncharacterized protein</fullName>
    </submittedName>
</protein>
<dbReference type="EMBL" id="JAAIWM010000002">
    <property type="protein sequence ID" value="NEY71415.1"/>
    <property type="molecule type" value="Genomic_DNA"/>
</dbReference>
<comment type="caution">
    <text evidence="2">The sequence shown here is derived from an EMBL/GenBank/DDBJ whole genome shotgun (WGS) entry which is preliminary data.</text>
</comment>
<keyword evidence="1" id="KW-0472">Membrane</keyword>
<sequence>MMIGIVLILFLGLILFPLILGIYLFKRSRKLALTFLCIPLSLVLVAGSWYVYESNYQFVKSTNLSEVQYDDIRVGDSLQEAIQLYGSNYYTRVEQGMSIIGYVDRANKTFIEFWHYNDEIYEIRSNL</sequence>
<reference evidence="2 3" key="1">
    <citation type="submission" date="2020-02" db="EMBL/GenBank/DDBJ databases">
        <title>Bacillus aquiflavi sp. nov., isolated from yellow water of strong flavor Chinese baijiu in Yibin region of China.</title>
        <authorList>
            <person name="Xie J."/>
        </authorList>
    </citation>
    <scope>NUCLEOTIDE SEQUENCE [LARGE SCALE GENOMIC DNA]</scope>
    <source>
        <strain evidence="2 3">SA4</strain>
    </source>
</reference>
<dbReference type="AlphaFoldDB" id="A0A6M0Q4V9"/>
<evidence type="ECO:0000313" key="2">
    <source>
        <dbReference type="EMBL" id="NEY71415.1"/>
    </source>
</evidence>
<keyword evidence="1" id="KW-1133">Transmembrane helix</keyword>
<dbReference type="Proteomes" id="UP000481043">
    <property type="component" value="Unassembled WGS sequence"/>
</dbReference>
<evidence type="ECO:0000313" key="3">
    <source>
        <dbReference type="Proteomes" id="UP000481043"/>
    </source>
</evidence>
<dbReference type="RefSeq" id="WP_163178872.1">
    <property type="nucleotide sequence ID" value="NZ_JAAIWM010000002.1"/>
</dbReference>
<accession>A0A6M0Q4V9</accession>
<organism evidence="2 3">
    <name type="scientific">Bacillus mesophilus</name>
    <dbReference type="NCBI Taxonomy" id="1808955"/>
    <lineage>
        <taxon>Bacteria</taxon>
        <taxon>Bacillati</taxon>
        <taxon>Bacillota</taxon>
        <taxon>Bacilli</taxon>
        <taxon>Bacillales</taxon>
        <taxon>Bacillaceae</taxon>
        <taxon>Bacillus</taxon>
    </lineage>
</organism>
<proteinExistence type="predicted"/>
<name>A0A6M0Q4V9_9BACI</name>
<keyword evidence="3" id="KW-1185">Reference proteome</keyword>